<evidence type="ECO:0000256" key="1">
    <source>
        <dbReference type="SAM" id="MobiDB-lite"/>
    </source>
</evidence>
<protein>
    <submittedName>
        <fullName evidence="2">Uncharacterized protein</fullName>
    </submittedName>
</protein>
<feature type="region of interest" description="Disordered" evidence="1">
    <location>
        <begin position="59"/>
        <end position="111"/>
    </location>
</feature>
<dbReference type="RefSeq" id="WP_183570720.1">
    <property type="nucleotide sequence ID" value="NZ_JACHOP010000013.1"/>
</dbReference>
<reference evidence="2 3" key="1">
    <citation type="submission" date="2020-08" db="EMBL/GenBank/DDBJ databases">
        <title>Genomic Encyclopedia of Type Strains, Phase IV (KMG-IV): sequencing the most valuable type-strain genomes for metagenomic binning, comparative biology and taxonomic classification.</title>
        <authorList>
            <person name="Goeker M."/>
        </authorList>
    </citation>
    <scope>NUCLEOTIDE SEQUENCE [LARGE SCALE GENOMIC DNA]</scope>
    <source>
        <strain evidence="2 3">DSM 2163</strain>
    </source>
</reference>
<comment type="caution">
    <text evidence="2">The sequence shown here is derived from an EMBL/GenBank/DDBJ whole genome shotgun (WGS) entry which is preliminary data.</text>
</comment>
<organism evidence="2 3">
    <name type="scientific">Methylorubrum rhodinum</name>
    <dbReference type="NCBI Taxonomy" id="29428"/>
    <lineage>
        <taxon>Bacteria</taxon>
        <taxon>Pseudomonadati</taxon>
        <taxon>Pseudomonadota</taxon>
        <taxon>Alphaproteobacteria</taxon>
        <taxon>Hyphomicrobiales</taxon>
        <taxon>Methylobacteriaceae</taxon>
        <taxon>Methylorubrum</taxon>
    </lineage>
</organism>
<dbReference type="EMBL" id="JACHOP010000013">
    <property type="protein sequence ID" value="MBB5758358.1"/>
    <property type="molecule type" value="Genomic_DNA"/>
</dbReference>
<dbReference type="Proteomes" id="UP000583454">
    <property type="component" value="Unassembled WGS sequence"/>
</dbReference>
<dbReference type="AlphaFoldDB" id="A0A840ZMR3"/>
<name>A0A840ZMR3_9HYPH</name>
<feature type="region of interest" description="Disordered" evidence="1">
    <location>
        <begin position="126"/>
        <end position="149"/>
    </location>
</feature>
<gene>
    <name evidence="2" type="ORF">HNR00_003078</name>
</gene>
<accession>A0A840ZMR3</accession>
<keyword evidence="3" id="KW-1185">Reference proteome</keyword>
<proteinExistence type="predicted"/>
<evidence type="ECO:0000313" key="3">
    <source>
        <dbReference type="Proteomes" id="UP000583454"/>
    </source>
</evidence>
<evidence type="ECO:0000313" key="2">
    <source>
        <dbReference type="EMBL" id="MBB5758358.1"/>
    </source>
</evidence>
<sequence length="149" mass="15197">MFKVNVTVDTSQFSREVDAMVAEDLVPYLANVVDQLADGAIAALVEAQAAIIDRPKPFTQAGWRKGKPKPGPGGSVVTDVHLLPIQPGTPPASVSGKDRSRRGTSGMASGVKPGVVMAAMACGRHAATAPGSASMEDVATGMDQPSVGS</sequence>